<gene>
    <name evidence="1" type="ORF">QFC19_006725</name>
</gene>
<dbReference type="Proteomes" id="UP001241377">
    <property type="component" value="Unassembled WGS sequence"/>
</dbReference>
<evidence type="ECO:0000313" key="2">
    <source>
        <dbReference type="Proteomes" id="UP001241377"/>
    </source>
</evidence>
<sequence>MSIPVDKSRAQCSSLQIVDGEKNLSEVVMKEKPRSSTIVCIQYFPSGDYSWLSPSDVKPLPKHEIDAYLKNSTSKKTTGDLYLSYEIAAHPKEWIAEREEERAVVAEQERIAALKAAKKGKEPAEDEDELADEDDEEEPAAKSGGKRKRIAADKKTPKKEPASKRAKADKAPAKKSGKSKDTAEEAAPVSKKAANSKAAANSKKAPASTGKKDAPTSAAKEAKESKEDAEDDAMSKDPEAVRVRDWRHKLQRAFLSKSVPSAEEMDTYDRLFTTIENYQNMTVAYLAHSKIGKVMKKIAALTNIPKNDELKITDRAHALMQKWTDQIDNGKPAEAVGNGDVDANGKSEETVAGSKEEPAKDQPSKEESAKEDAAKENAAEDKMDTENEKKDETTVEDSADKEDAPIFA</sequence>
<protein>
    <submittedName>
        <fullName evidence="1">Uncharacterized protein</fullName>
    </submittedName>
</protein>
<proteinExistence type="predicted"/>
<accession>A0ACC2VEQ3</accession>
<evidence type="ECO:0000313" key="1">
    <source>
        <dbReference type="EMBL" id="KAJ9097551.1"/>
    </source>
</evidence>
<comment type="caution">
    <text evidence="1">The sequence shown here is derived from an EMBL/GenBank/DDBJ whole genome shotgun (WGS) entry which is preliminary data.</text>
</comment>
<reference evidence="1" key="1">
    <citation type="submission" date="2023-04" db="EMBL/GenBank/DDBJ databases">
        <title>Draft Genome sequencing of Naganishia species isolated from polar environments using Oxford Nanopore Technology.</title>
        <authorList>
            <person name="Leo P."/>
            <person name="Venkateswaran K."/>
        </authorList>
    </citation>
    <scope>NUCLEOTIDE SEQUENCE</scope>
    <source>
        <strain evidence="1">MNA-CCFEE 5261</strain>
    </source>
</reference>
<dbReference type="EMBL" id="JASBWR010000084">
    <property type="protein sequence ID" value="KAJ9097551.1"/>
    <property type="molecule type" value="Genomic_DNA"/>
</dbReference>
<keyword evidence="2" id="KW-1185">Reference proteome</keyword>
<name>A0ACC2VEQ3_9TREE</name>
<organism evidence="1 2">
    <name type="scientific">Naganishia cerealis</name>
    <dbReference type="NCBI Taxonomy" id="610337"/>
    <lineage>
        <taxon>Eukaryota</taxon>
        <taxon>Fungi</taxon>
        <taxon>Dikarya</taxon>
        <taxon>Basidiomycota</taxon>
        <taxon>Agaricomycotina</taxon>
        <taxon>Tremellomycetes</taxon>
        <taxon>Filobasidiales</taxon>
        <taxon>Filobasidiaceae</taxon>
        <taxon>Naganishia</taxon>
    </lineage>
</organism>